<evidence type="ECO:0000256" key="4">
    <source>
        <dbReference type="ARBA" id="ARBA00023157"/>
    </source>
</evidence>
<dbReference type="Proteomes" id="UP001174136">
    <property type="component" value="Unassembled WGS sequence"/>
</dbReference>
<feature type="region of interest" description="Disordered" evidence="7">
    <location>
        <begin position="766"/>
        <end position="788"/>
    </location>
</feature>
<feature type="domain" description="Laminin G" evidence="9">
    <location>
        <begin position="45"/>
        <end position="227"/>
    </location>
</feature>
<dbReference type="PROSITE" id="PS00022">
    <property type="entry name" value="EGF_1"/>
    <property type="match status" value="2"/>
</dbReference>
<organism evidence="11 12">
    <name type="scientific">Merluccius polli</name>
    <name type="common">Benguela hake</name>
    <name type="synonym">Merluccius cadenati</name>
    <dbReference type="NCBI Taxonomy" id="89951"/>
    <lineage>
        <taxon>Eukaryota</taxon>
        <taxon>Metazoa</taxon>
        <taxon>Chordata</taxon>
        <taxon>Craniata</taxon>
        <taxon>Vertebrata</taxon>
        <taxon>Euteleostomi</taxon>
        <taxon>Actinopterygii</taxon>
        <taxon>Neopterygii</taxon>
        <taxon>Teleostei</taxon>
        <taxon>Neoteleostei</taxon>
        <taxon>Acanthomorphata</taxon>
        <taxon>Zeiogadaria</taxon>
        <taxon>Gadariae</taxon>
        <taxon>Gadiformes</taxon>
        <taxon>Gadoidei</taxon>
        <taxon>Merlucciidae</taxon>
        <taxon>Merluccius</taxon>
    </lineage>
</organism>
<feature type="domain" description="EGF-like" evidence="10">
    <location>
        <begin position="9"/>
        <end position="44"/>
    </location>
</feature>
<dbReference type="EMBL" id="JAOPHQ010003424">
    <property type="protein sequence ID" value="KAK0143247.1"/>
    <property type="molecule type" value="Genomic_DNA"/>
</dbReference>
<dbReference type="GO" id="GO:0005604">
    <property type="term" value="C:basement membrane"/>
    <property type="evidence" value="ECO:0007669"/>
    <property type="project" value="UniProtKB-ARBA"/>
</dbReference>
<feature type="disulfide bond" evidence="6">
    <location>
        <begin position="257"/>
        <end position="266"/>
    </location>
</feature>
<keyword evidence="12" id="KW-1185">Reference proteome</keyword>
<dbReference type="SUPFAM" id="SSF49899">
    <property type="entry name" value="Concanavalin A-like lectins/glucanases"/>
    <property type="match status" value="2"/>
</dbReference>
<keyword evidence="8" id="KW-0472">Membrane</keyword>
<feature type="domain" description="Laminin G" evidence="9">
    <location>
        <begin position="285"/>
        <end position="470"/>
    </location>
</feature>
<evidence type="ECO:0000256" key="5">
    <source>
        <dbReference type="ARBA" id="ARBA00023180"/>
    </source>
</evidence>
<evidence type="ECO:0000259" key="9">
    <source>
        <dbReference type="PROSITE" id="PS50025"/>
    </source>
</evidence>
<keyword evidence="5" id="KW-0325">Glycoprotein</keyword>
<evidence type="ECO:0000259" key="10">
    <source>
        <dbReference type="PROSITE" id="PS50026"/>
    </source>
</evidence>
<proteinExistence type="predicted"/>
<dbReference type="CDD" id="cd00110">
    <property type="entry name" value="LamG"/>
    <property type="match status" value="2"/>
</dbReference>
<dbReference type="PROSITE" id="PS00010">
    <property type="entry name" value="ASX_HYDROXYL"/>
    <property type="match status" value="1"/>
</dbReference>
<feature type="region of interest" description="Disordered" evidence="7">
    <location>
        <begin position="736"/>
        <end position="755"/>
    </location>
</feature>
<dbReference type="Gene3D" id="2.60.120.200">
    <property type="match status" value="2"/>
</dbReference>
<dbReference type="SMART" id="SM00181">
    <property type="entry name" value="EGF"/>
    <property type="match status" value="2"/>
</dbReference>
<keyword evidence="2" id="KW-0732">Signal</keyword>
<feature type="disulfide bond" evidence="6">
    <location>
        <begin position="34"/>
        <end position="43"/>
    </location>
</feature>
<comment type="caution">
    <text evidence="11">The sequence shown here is derived from an EMBL/GenBank/DDBJ whole genome shotgun (WGS) entry which is preliminary data.</text>
</comment>
<dbReference type="Gene3D" id="2.10.25.10">
    <property type="entry name" value="Laminin"/>
    <property type="match status" value="2"/>
</dbReference>
<dbReference type="InterPro" id="IPR000742">
    <property type="entry name" value="EGF"/>
</dbReference>
<evidence type="ECO:0000256" key="6">
    <source>
        <dbReference type="PROSITE-ProRule" id="PRU00076"/>
    </source>
</evidence>
<dbReference type="CDD" id="cd00054">
    <property type="entry name" value="EGF_CA"/>
    <property type="match status" value="2"/>
</dbReference>
<accession>A0AA47MMS5</accession>
<reference evidence="11" key="1">
    <citation type="journal article" date="2023" name="Front. Mar. Sci.">
        <title>A new Merluccius polli reference genome to investigate the effects of global change in West African waters.</title>
        <authorList>
            <person name="Mateo J.L."/>
            <person name="Blanco-Fernandez C."/>
            <person name="Garcia-Vazquez E."/>
            <person name="Machado-Schiaffino G."/>
        </authorList>
    </citation>
    <scope>NUCLEOTIDE SEQUENCE</scope>
    <source>
        <strain evidence="11">C29</strain>
        <tissue evidence="11">Fin</tissue>
    </source>
</reference>
<dbReference type="InterPro" id="IPR000152">
    <property type="entry name" value="EGF-type_Asp/Asn_hydroxyl_site"/>
</dbReference>
<evidence type="ECO:0000313" key="11">
    <source>
        <dbReference type="EMBL" id="KAK0143247.1"/>
    </source>
</evidence>
<evidence type="ECO:0000313" key="12">
    <source>
        <dbReference type="Proteomes" id="UP001174136"/>
    </source>
</evidence>
<dbReference type="PROSITE" id="PS01186">
    <property type="entry name" value="EGF_2"/>
    <property type="match status" value="1"/>
</dbReference>
<dbReference type="SMART" id="SM00179">
    <property type="entry name" value="EGF_CA"/>
    <property type="match status" value="2"/>
</dbReference>
<dbReference type="InterPro" id="IPR050372">
    <property type="entry name" value="Neurexin-related_CASP"/>
</dbReference>
<dbReference type="AlphaFoldDB" id="A0AA47MMS5"/>
<dbReference type="PANTHER" id="PTHR15036:SF85">
    <property type="entry name" value="SP2353, ISOFORM A"/>
    <property type="match status" value="1"/>
</dbReference>
<dbReference type="SMART" id="SM00282">
    <property type="entry name" value="LamG"/>
    <property type="match status" value="2"/>
</dbReference>
<feature type="disulfide bond" evidence="6">
    <location>
        <begin position="13"/>
        <end position="23"/>
    </location>
</feature>
<keyword evidence="4 6" id="KW-1015">Disulfide bond</keyword>
<dbReference type="PROSITE" id="PS50026">
    <property type="entry name" value="EGF_3"/>
    <property type="match status" value="2"/>
</dbReference>
<dbReference type="GO" id="GO:0016020">
    <property type="term" value="C:membrane"/>
    <property type="evidence" value="ECO:0007669"/>
    <property type="project" value="UniProtKB-SubCell"/>
</dbReference>
<protein>
    <submittedName>
        <fullName evidence="11">Protocadherin Fat 4</fullName>
    </submittedName>
</protein>
<dbReference type="Pfam" id="PF02210">
    <property type="entry name" value="Laminin_G_2"/>
    <property type="match status" value="1"/>
</dbReference>
<evidence type="ECO:0000256" key="1">
    <source>
        <dbReference type="ARBA" id="ARBA00022536"/>
    </source>
</evidence>
<dbReference type="Pfam" id="PF00054">
    <property type="entry name" value="Laminin_G_1"/>
    <property type="match status" value="1"/>
</dbReference>
<evidence type="ECO:0000256" key="2">
    <source>
        <dbReference type="ARBA" id="ARBA00022729"/>
    </source>
</evidence>
<evidence type="ECO:0000256" key="7">
    <source>
        <dbReference type="SAM" id="MobiDB-lite"/>
    </source>
</evidence>
<name>A0AA47MMS5_MERPO</name>
<comment type="caution">
    <text evidence="6">Lacks conserved residue(s) required for the propagation of feature annotation.</text>
</comment>
<dbReference type="InterPro" id="IPR013320">
    <property type="entry name" value="ConA-like_dom_sf"/>
</dbReference>
<feature type="compositionally biased region" description="Polar residues" evidence="7">
    <location>
        <begin position="767"/>
        <end position="781"/>
    </location>
</feature>
<keyword evidence="1 6" id="KW-0245">EGF-like domain</keyword>
<dbReference type="InterPro" id="IPR001881">
    <property type="entry name" value="EGF-like_Ca-bd_dom"/>
</dbReference>
<sequence length="871" mass="94528">MLWDACEQLVDHCESGPCIQGKCINSLMGFLCQCPFGVSGAHCEQYSYGFEELSFMEFPPLDPRSNLISLELATVQQNSLLLYNPGGASRQDFVALELVDGRVHFSFDLGAGAVRLETGKRVADGLFHSIAAKRIGNIGSILVDGCTDVDSDRFCFSQSNGFGIERILNVGSGNMTFGGLRSIGVLLVHPGQVRTHDFVGCVRNMHVNGRALTPAMALSAHNILQKCPRKTIPPCRSSPCRNGGLCHDRWSHSVCECKPPYTGSDCATEISEDFVVHFSGKDYIECVFKESYKRDIILKDLKYDELHDEVTNKYSTLIEVKFKTWNNGVLMSVLGNNGYTMLTLKDRELQFMLENPLLGFAVEAPVADGLWHILSVMSDGQNAVVYLDEHAILNTTRGIDLTPVTVDRIVLGGAVPQLGSRLQVPGFSGCVEYFKVAGYTLPGSGHSDLVEVRPSPSLLQTACPSASSSCLPSPCPVVNSSILGEEPLSPQGPEEGWWQACGGPGLESTWACICLHNSSSRSCDVCSSVREQGRRCSSDPQRSAPLWVIAVLLPLLSVAVIITVVLTLRHLGVKQDTSWCLNKSSPQKTAAQGTENYAFFSDDVVSVRAGETVEERRPPDIILNDNQGSGMGLYHEADATGVQTVTQGSELDYYEIDSYSITFHSDADSLKRHGKKHCDGPCCTKADPRERGRDIQNLLESKKSPLSQIRTTKSEQPKRLSPSLHPELRPYVDTYHLLPCHPQGPKRSVGPGPTQALSADEVRQLNDAPQTSRSPTANNISAECGTGSGSEFECGQPAVTGHTDITDNRLALGSLVSKHPSNSTPSGAPAEWGHILNTCVQFSTFAGVFEDIASLPSEIKCDTQTDLGELI</sequence>
<evidence type="ECO:0000256" key="8">
    <source>
        <dbReference type="SAM" id="Phobius"/>
    </source>
</evidence>
<keyword evidence="3" id="KW-0677">Repeat</keyword>
<feature type="domain" description="EGF-like" evidence="10">
    <location>
        <begin position="231"/>
        <end position="267"/>
    </location>
</feature>
<evidence type="ECO:0000256" key="3">
    <source>
        <dbReference type="ARBA" id="ARBA00022737"/>
    </source>
</evidence>
<dbReference type="PROSITE" id="PS50025">
    <property type="entry name" value="LAM_G_DOMAIN"/>
    <property type="match status" value="2"/>
</dbReference>
<dbReference type="InterPro" id="IPR001791">
    <property type="entry name" value="Laminin_G"/>
</dbReference>
<feature type="region of interest" description="Disordered" evidence="7">
    <location>
        <begin position="671"/>
        <end position="726"/>
    </location>
</feature>
<gene>
    <name evidence="11" type="primary">FAT4_1</name>
    <name evidence="11" type="ORF">N1851_018624</name>
</gene>
<dbReference type="PANTHER" id="PTHR15036">
    <property type="entry name" value="PIKACHURIN-LIKE PROTEIN"/>
    <property type="match status" value="1"/>
</dbReference>
<feature type="transmembrane region" description="Helical" evidence="8">
    <location>
        <begin position="544"/>
        <end position="568"/>
    </location>
</feature>
<dbReference type="FunFam" id="2.10.25.10:FF:000012">
    <property type="entry name" value="Delta-like protein"/>
    <property type="match status" value="1"/>
</dbReference>
<keyword evidence="8" id="KW-1133">Transmembrane helix</keyword>
<dbReference type="GO" id="GO:0005509">
    <property type="term" value="F:calcium ion binding"/>
    <property type="evidence" value="ECO:0007669"/>
    <property type="project" value="InterPro"/>
</dbReference>
<keyword evidence="8" id="KW-0812">Transmembrane</keyword>